<organism evidence="2 3">
    <name type="scientific">Stylonychia lemnae</name>
    <name type="common">Ciliate</name>
    <dbReference type="NCBI Taxonomy" id="5949"/>
    <lineage>
        <taxon>Eukaryota</taxon>
        <taxon>Sar</taxon>
        <taxon>Alveolata</taxon>
        <taxon>Ciliophora</taxon>
        <taxon>Intramacronucleata</taxon>
        <taxon>Spirotrichea</taxon>
        <taxon>Stichotrichia</taxon>
        <taxon>Sporadotrichida</taxon>
        <taxon>Oxytrichidae</taxon>
        <taxon>Stylonychinae</taxon>
        <taxon>Stylonychia</taxon>
    </lineage>
</organism>
<keyword evidence="3" id="KW-1185">Reference proteome</keyword>
<protein>
    <recommendedName>
        <fullName evidence="4">CCT domain-containing protein</fullName>
    </recommendedName>
</protein>
<dbReference type="OrthoDB" id="325723at2759"/>
<proteinExistence type="predicted"/>
<dbReference type="EMBL" id="CCKQ01016672">
    <property type="protein sequence ID" value="CDW88535.1"/>
    <property type="molecule type" value="Genomic_DNA"/>
</dbReference>
<evidence type="ECO:0000313" key="2">
    <source>
        <dbReference type="EMBL" id="CDW88535.1"/>
    </source>
</evidence>
<evidence type="ECO:0008006" key="4">
    <source>
        <dbReference type="Google" id="ProtNLM"/>
    </source>
</evidence>
<reference evidence="2 3" key="1">
    <citation type="submission" date="2014-06" db="EMBL/GenBank/DDBJ databases">
        <authorList>
            <person name="Swart Estienne"/>
        </authorList>
    </citation>
    <scope>NUCLEOTIDE SEQUENCE [LARGE SCALE GENOMIC DNA]</scope>
    <source>
        <strain evidence="2 3">130c</strain>
    </source>
</reference>
<dbReference type="AlphaFoldDB" id="A0A078B1V0"/>
<name>A0A078B1V0_STYLE</name>
<dbReference type="InParanoid" id="A0A078B1V0"/>
<evidence type="ECO:0000256" key="1">
    <source>
        <dbReference type="SAM" id="MobiDB-lite"/>
    </source>
</evidence>
<sequence length="221" mass="26107">MEIKAMNYKSNMNNLIEILSLYSKMPKYKNAQFSLPNICSDFQDQIFTQSELNHYIWQHKLIQCKDQMHQELELITDNRYAIEEKKEGSTEASTLSPYPEKDDQQKRKRKYVRISDKLKDLNFEINSNSDENQYIDQNIQSDPVQDDYIKQGIDNQKLVGKYDLQERAKRILKYKTKAIKHRTLHPIMKKFNGRSKVATNKVRYNGRFVKASILSQASSNQ</sequence>
<dbReference type="Proteomes" id="UP000039865">
    <property type="component" value="Unassembled WGS sequence"/>
</dbReference>
<feature type="region of interest" description="Disordered" evidence="1">
    <location>
        <begin position="86"/>
        <end position="108"/>
    </location>
</feature>
<evidence type="ECO:0000313" key="3">
    <source>
        <dbReference type="Proteomes" id="UP000039865"/>
    </source>
</evidence>
<accession>A0A078B1V0</accession>
<gene>
    <name evidence="2" type="primary">Contig10549.g11266</name>
    <name evidence="2" type="ORF">STYLEM_17657</name>
</gene>